<accession>A0ABP0K2U1</accession>
<proteinExistence type="predicted"/>
<name>A0ABP0K2U1_9DINO</name>
<dbReference type="EMBL" id="CAXAMM010009677">
    <property type="protein sequence ID" value="CAK9021101.1"/>
    <property type="molecule type" value="Genomic_DNA"/>
</dbReference>
<dbReference type="Proteomes" id="UP001642464">
    <property type="component" value="Unassembled WGS sequence"/>
</dbReference>
<evidence type="ECO:0008006" key="3">
    <source>
        <dbReference type="Google" id="ProtNLM"/>
    </source>
</evidence>
<protein>
    <recommendedName>
        <fullName evidence="3">FACT complex subunit</fullName>
    </recommendedName>
</protein>
<sequence>MSLADPVKMELEKALLDTSQGLLGKWRHVLDVLLSNKVAFKAKLPVTSLLVHPQNRGGSGLQPFGMHHKGAKIVQCGASLDQLIGSVCFEMHPSEEKRNKQVDFNQQLVASSNGLMSPILGGERYATVSSTHTSQFCKALLHGCKTPEESLQDSHGNLSLEMLGKDSVLKEMATDGWEWIVIPWYVEDAFPKLPATIADALNSVNGIFEAQGELELALTIANAAVGAEAFEWDELATSCCTSSQVAGYAKWIGKLEFQKQFGNSCFVGKEFFVSLLDLNLVPTSMTTFVKIAILATQVAAPESKRADGFSRFLTKGDLQVLKNKKKQAQVTEAEDVLAKCWQKLLGTDLDQMEKNKAFGKACLRATLHLLKKEKLGRDSTEFKCLAEIGEAFDADLALAGKKVPTLSTKPAKKECAVSLQEGQNPMFMAGLKVALEKGEHYVHKDYPNMVFKLDNLDSNFAHLSSTDLVSKKTTSLKLDGIEIVEKLNKTKQKIGDLLGGSSLANAFPSVQCQGELTKCLIFQQLFCAYETHDTDENYIQCLVVQGKGTRVFAVQPIKKHDLVLVPMCENVGAIGFEEPKSKLFGSGKWDGKCFYTTPPKLAKDLKESTVVPYFLVKEIDDGQMAPFTLDLGKLKIVALRNSCAIDKHQEIGLVKAEAEPPAKKRKA</sequence>
<organism evidence="1 2">
    <name type="scientific">Durusdinium trenchii</name>
    <dbReference type="NCBI Taxonomy" id="1381693"/>
    <lineage>
        <taxon>Eukaryota</taxon>
        <taxon>Sar</taxon>
        <taxon>Alveolata</taxon>
        <taxon>Dinophyceae</taxon>
        <taxon>Suessiales</taxon>
        <taxon>Symbiodiniaceae</taxon>
        <taxon>Durusdinium</taxon>
    </lineage>
</organism>
<gene>
    <name evidence="1" type="ORF">SCF082_LOCUS15193</name>
</gene>
<reference evidence="1 2" key="1">
    <citation type="submission" date="2024-02" db="EMBL/GenBank/DDBJ databases">
        <authorList>
            <person name="Chen Y."/>
            <person name="Shah S."/>
            <person name="Dougan E. K."/>
            <person name="Thang M."/>
            <person name="Chan C."/>
        </authorList>
    </citation>
    <scope>NUCLEOTIDE SEQUENCE [LARGE SCALE GENOMIC DNA]</scope>
</reference>
<evidence type="ECO:0000313" key="1">
    <source>
        <dbReference type="EMBL" id="CAK9021101.1"/>
    </source>
</evidence>
<comment type="caution">
    <text evidence="1">The sequence shown here is derived from an EMBL/GenBank/DDBJ whole genome shotgun (WGS) entry which is preliminary data.</text>
</comment>
<keyword evidence="2" id="KW-1185">Reference proteome</keyword>
<evidence type="ECO:0000313" key="2">
    <source>
        <dbReference type="Proteomes" id="UP001642464"/>
    </source>
</evidence>